<keyword evidence="2" id="KW-1185">Reference proteome</keyword>
<dbReference type="STRING" id="456900.A0A151I697"/>
<name>A0A151I697_9HYME</name>
<evidence type="ECO:0000313" key="1">
    <source>
        <dbReference type="EMBL" id="KYM93634.1"/>
    </source>
</evidence>
<sequence length="188" mass="20575">MHHTAPWYLPWGLKLVPLPIPPGHPASGIPNPGLHLLTPLPGIYAPEPRKRKEEARYCSRGTCSLVRHADTTNLHVFRSWSMCLSVAAYTMAGTVFRSPLPFHRRAKTLVALRFCELRFSGVAQKTEESQPDRGVRKGFQVTRGISAASSPQRSDLLTVIAIKAVTAAVDKSEHILAVPITPAARTAV</sequence>
<protein>
    <submittedName>
        <fullName evidence="1">Uncharacterized protein</fullName>
    </submittedName>
</protein>
<dbReference type="Proteomes" id="UP000078542">
    <property type="component" value="Unassembled WGS sequence"/>
</dbReference>
<organism evidence="1 2">
    <name type="scientific">Cyphomyrmex costatus</name>
    <dbReference type="NCBI Taxonomy" id="456900"/>
    <lineage>
        <taxon>Eukaryota</taxon>
        <taxon>Metazoa</taxon>
        <taxon>Ecdysozoa</taxon>
        <taxon>Arthropoda</taxon>
        <taxon>Hexapoda</taxon>
        <taxon>Insecta</taxon>
        <taxon>Pterygota</taxon>
        <taxon>Neoptera</taxon>
        <taxon>Endopterygota</taxon>
        <taxon>Hymenoptera</taxon>
        <taxon>Apocrita</taxon>
        <taxon>Aculeata</taxon>
        <taxon>Formicoidea</taxon>
        <taxon>Formicidae</taxon>
        <taxon>Myrmicinae</taxon>
        <taxon>Cyphomyrmex</taxon>
    </lineage>
</organism>
<accession>A0A151I697</accession>
<dbReference type="AlphaFoldDB" id="A0A151I697"/>
<evidence type="ECO:0000313" key="2">
    <source>
        <dbReference type="Proteomes" id="UP000078542"/>
    </source>
</evidence>
<gene>
    <name evidence="1" type="ORF">ALC62_15769</name>
</gene>
<proteinExistence type="predicted"/>
<dbReference type="EMBL" id="KQ978495">
    <property type="protein sequence ID" value="KYM93634.1"/>
    <property type="molecule type" value="Genomic_DNA"/>
</dbReference>
<reference evidence="1 2" key="1">
    <citation type="submission" date="2016-03" db="EMBL/GenBank/DDBJ databases">
        <title>Cyphomyrmex costatus WGS genome.</title>
        <authorList>
            <person name="Nygaard S."/>
            <person name="Hu H."/>
            <person name="Boomsma J."/>
            <person name="Zhang G."/>
        </authorList>
    </citation>
    <scope>NUCLEOTIDE SEQUENCE [LARGE SCALE GENOMIC DNA]</scope>
    <source>
        <strain evidence="1">MS0001</strain>
        <tissue evidence="1">Whole body</tissue>
    </source>
</reference>